<dbReference type="Proteomes" id="UP001152795">
    <property type="component" value="Unassembled WGS sequence"/>
</dbReference>
<dbReference type="OrthoDB" id="10046852at2759"/>
<proteinExistence type="predicted"/>
<dbReference type="CDD" id="cd00057">
    <property type="entry name" value="FA58C"/>
    <property type="match status" value="2"/>
</dbReference>
<evidence type="ECO:0000313" key="1">
    <source>
        <dbReference type="EMBL" id="CAB3989300.1"/>
    </source>
</evidence>
<dbReference type="Pfam" id="PF00754">
    <property type="entry name" value="F5_F8_type_C"/>
    <property type="match status" value="4"/>
</dbReference>
<feature type="non-terminal residue" evidence="1">
    <location>
        <position position="692"/>
    </location>
</feature>
<gene>
    <name evidence="1" type="ORF">PACLA_8A022714</name>
</gene>
<reference evidence="1" key="1">
    <citation type="submission" date="2020-04" db="EMBL/GenBank/DDBJ databases">
        <authorList>
            <person name="Alioto T."/>
            <person name="Alioto T."/>
            <person name="Gomez Garrido J."/>
        </authorList>
    </citation>
    <scope>NUCLEOTIDE SEQUENCE</scope>
    <source>
        <strain evidence="1">A484AB</strain>
    </source>
</reference>
<dbReference type="EMBL" id="CACRXK020001461">
    <property type="protein sequence ID" value="CAB3989300.1"/>
    <property type="molecule type" value="Genomic_DNA"/>
</dbReference>
<dbReference type="PANTHER" id="PTHR24543">
    <property type="entry name" value="MULTICOPPER OXIDASE-RELATED"/>
    <property type="match status" value="1"/>
</dbReference>
<dbReference type="SUPFAM" id="SSF49785">
    <property type="entry name" value="Galactose-binding domain-like"/>
    <property type="match status" value="4"/>
</dbReference>
<dbReference type="InterPro" id="IPR008979">
    <property type="entry name" value="Galactose-bd-like_sf"/>
</dbReference>
<name>A0A6S7GXV2_PARCT</name>
<sequence>MEDKRIQDSQISASSYYQGWPAANVRLNWQADKCWITFHSNSWLQVSFGRFAKVVEMLTQGRWGSHHNNWVESYYLSYGNDGVNFYEYAYRGTTKIFVGNSDKVSVVSRHVDPAIVARYIRIYPVTWKGVIALTVEFVGCYLGYADSCENIPGRNPLGMENFQITDSQLSASSEYRNELGTGAGRLNYYTSNEKGGSWCPADADQSRWFQVDFLRTVKVTGLATQGRHHWPEWVTKYTLSYKQENDDDDVEFQLYKQQGEVKIFIGNTDLKGIVRNYIDPYIRARLLRITVKAWHTSKDPCMRAEFYGFQADLIDGDYADVENRITASSWLDHRHQPFDGIISGNPESTSWTPAVEKAEEYIQVDLLQPTPLAGVELRGAADFPDDSYTKLMVHHGTVEGQWKLLKDRYGKTMKLLTSNCYQEFDYYVLARFVRFTIASWGRRTSFRFQLHEIKVYERTSAGVEEGIIIDDQLKSSNHPDDPHPAHEGRLNFPGAWCGNTMREQLFLQVDFLLNFQVHALTTQGKFIDVMEYITEYKLSSTLDEIHWNFYEEDAVVKLFPANTNCRCSHKNFVKSFLARSLRVLPTNWVGRPCLRIEVFGVYKGILSVHARSGTVFNKEGTVVTRQSSIKLNGKEVIDTQTGYNIVVASSITGDVKTSITLNPSTDLAQLNNFLRNITDHSVVVVATQNVKE</sequence>
<evidence type="ECO:0000313" key="2">
    <source>
        <dbReference type="Proteomes" id="UP001152795"/>
    </source>
</evidence>
<organism evidence="1 2">
    <name type="scientific">Paramuricea clavata</name>
    <name type="common">Red gorgonian</name>
    <name type="synonym">Violescent sea-whip</name>
    <dbReference type="NCBI Taxonomy" id="317549"/>
    <lineage>
        <taxon>Eukaryota</taxon>
        <taxon>Metazoa</taxon>
        <taxon>Cnidaria</taxon>
        <taxon>Anthozoa</taxon>
        <taxon>Octocorallia</taxon>
        <taxon>Malacalcyonacea</taxon>
        <taxon>Plexauridae</taxon>
        <taxon>Paramuricea</taxon>
    </lineage>
</organism>
<dbReference type="PANTHER" id="PTHR24543:SF325">
    <property type="entry name" value="F5_8 TYPE C DOMAIN-CONTAINING PROTEIN"/>
    <property type="match status" value="1"/>
</dbReference>
<dbReference type="AlphaFoldDB" id="A0A6S7GXV2"/>
<dbReference type="InterPro" id="IPR000421">
    <property type="entry name" value="FA58C"/>
</dbReference>
<accession>A0A6S7GXV2</accession>
<comment type="caution">
    <text evidence="1">The sequence shown here is derived from an EMBL/GenBank/DDBJ whole genome shotgun (WGS) entry which is preliminary data.</text>
</comment>
<keyword evidence="2" id="KW-1185">Reference proteome</keyword>
<dbReference type="SMART" id="SM00231">
    <property type="entry name" value="FA58C"/>
    <property type="match status" value="3"/>
</dbReference>
<protein>
    <submittedName>
        <fullName evidence="1">Uncharacterized protein</fullName>
    </submittedName>
</protein>
<dbReference type="PROSITE" id="PS50022">
    <property type="entry name" value="FA58C_3"/>
    <property type="match status" value="4"/>
</dbReference>
<dbReference type="Gene3D" id="2.60.120.260">
    <property type="entry name" value="Galactose-binding domain-like"/>
    <property type="match status" value="4"/>
</dbReference>